<keyword evidence="6 8" id="KW-0694">RNA-binding</keyword>
<dbReference type="Pfam" id="PF02005">
    <property type="entry name" value="TRM"/>
    <property type="match status" value="1"/>
</dbReference>
<sequence length="397" mass="45022">MVKEGETRILVPSLSLVQKEPSKFPAFFNPAAKFNREISILIYRDFLQSPRKNLTFVDSLCGVGSRGLRVAKEVSNIGKVFFNDYNLMAIQTAKFSSVLNDVYNKCTFSNSDVCNFLQNFSNYSEKGTIIDLDPFGSPAQYLDCVLRAIENNGMISITATDTAVLLGVYPKVCNRKYYGIPIRTKYSLEVGTRILLSCFAIVASRLDLSVKPLFVHSYRNYIRVYCKITKSNRMANRVYENIGHIQHCFECGYRELVKAYDPNLLCINCQRKTQFAGPLWSSSLFDKSMIESVIRNLDEHQKKASKCDNYSYSPSKSIARFFSIARNEYDSLPYHYISDEFGKLLRNSTLPVHVIVSTLKQEGFVASLTIFSSTGFKTNAKVSQIRAILTKLSNEIL</sequence>
<evidence type="ECO:0000256" key="5">
    <source>
        <dbReference type="ARBA" id="ARBA00022694"/>
    </source>
</evidence>
<dbReference type="EMBL" id="LR216287">
    <property type="protein sequence ID" value="VFJ15343.1"/>
    <property type="molecule type" value="Genomic_DNA"/>
</dbReference>
<dbReference type="GeneID" id="39422125"/>
<evidence type="ECO:0000256" key="1">
    <source>
        <dbReference type="ARBA" id="ARBA00022555"/>
    </source>
</evidence>
<dbReference type="EC" id="2.1.1.216" evidence="7"/>
<dbReference type="GO" id="GO:0002940">
    <property type="term" value="P:tRNA N2-guanine methylation"/>
    <property type="evidence" value="ECO:0007669"/>
    <property type="project" value="TreeGrafter"/>
</dbReference>
<keyword evidence="5 8" id="KW-0819">tRNA processing</keyword>
<keyword evidence="2 8" id="KW-0489">Methyltransferase</keyword>
<dbReference type="AlphaFoldDB" id="A0A484IC41"/>
<evidence type="ECO:0000256" key="4">
    <source>
        <dbReference type="ARBA" id="ARBA00022691"/>
    </source>
</evidence>
<dbReference type="PROSITE" id="PS51626">
    <property type="entry name" value="SAM_MT_TRM1"/>
    <property type="match status" value="1"/>
</dbReference>
<dbReference type="Gene3D" id="3.30.56.70">
    <property type="entry name" value="N2,N2-dimethylguanosine tRNA methyltransferase, C-terminal domain"/>
    <property type="match status" value="1"/>
</dbReference>
<dbReference type="SUPFAM" id="SSF53335">
    <property type="entry name" value="S-adenosyl-L-methionine-dependent methyltransferases"/>
    <property type="match status" value="1"/>
</dbReference>
<keyword evidence="3 8" id="KW-0808">Transferase</keyword>
<dbReference type="GO" id="GO:0000049">
    <property type="term" value="F:tRNA binding"/>
    <property type="evidence" value="ECO:0007669"/>
    <property type="project" value="UniProtKB-UniRule"/>
</dbReference>
<accession>A0A484IC41</accession>
<dbReference type="Gene3D" id="3.40.50.150">
    <property type="entry name" value="Vaccinia Virus protein VP39"/>
    <property type="match status" value="1"/>
</dbReference>
<evidence type="ECO:0000313" key="10">
    <source>
        <dbReference type="Proteomes" id="UP000294299"/>
    </source>
</evidence>
<dbReference type="InterPro" id="IPR029063">
    <property type="entry name" value="SAM-dependent_MTases_sf"/>
</dbReference>
<proteinExistence type="inferred from homology"/>
<dbReference type="NCBIfam" id="TIGR00308">
    <property type="entry name" value="TRM1"/>
    <property type="match status" value="1"/>
</dbReference>
<dbReference type="OrthoDB" id="372177at2157"/>
<dbReference type="GO" id="GO:0160104">
    <property type="term" value="F:tRNA (guanine(26)-N2)-dimethyltransferase activity"/>
    <property type="evidence" value="ECO:0007669"/>
    <property type="project" value="UniProtKB-EC"/>
</dbReference>
<dbReference type="Proteomes" id="UP000294299">
    <property type="component" value="Chromosome NFRAN"/>
</dbReference>
<keyword evidence="4 8" id="KW-0949">S-adenosyl-L-methionine</keyword>
<dbReference type="RefSeq" id="WP_172602350.1">
    <property type="nucleotide sequence ID" value="NZ_LR216287.1"/>
</dbReference>
<evidence type="ECO:0000256" key="3">
    <source>
        <dbReference type="ARBA" id="ARBA00022679"/>
    </source>
</evidence>
<evidence type="ECO:0000256" key="7">
    <source>
        <dbReference type="ARBA" id="ARBA00039099"/>
    </source>
</evidence>
<dbReference type="PANTHER" id="PTHR10631">
    <property type="entry name" value="N 2 ,N 2 -DIMETHYLGUANOSINE TRNA METHYLTRANSFERASE"/>
    <property type="match status" value="1"/>
</dbReference>
<keyword evidence="1 8" id="KW-0820">tRNA-binding</keyword>
<protein>
    <recommendedName>
        <fullName evidence="7">tRNA (guanine(26)-N(2))-dimethyltransferase</fullName>
        <ecNumber evidence="7">2.1.1.216</ecNumber>
    </recommendedName>
</protein>
<name>A0A484IC41_9ARCH</name>
<organism evidence="9 10">
    <name type="scientific">Candidatus Nitrosocosmicus franklandianus</name>
    <dbReference type="NCBI Taxonomy" id="1798806"/>
    <lineage>
        <taxon>Archaea</taxon>
        <taxon>Nitrososphaerota</taxon>
        <taxon>Nitrososphaeria</taxon>
        <taxon>Nitrososphaerales</taxon>
        <taxon>Nitrososphaeraceae</taxon>
        <taxon>Candidatus Nitrosocosmicus</taxon>
    </lineage>
</organism>
<evidence type="ECO:0000313" key="9">
    <source>
        <dbReference type="EMBL" id="VFJ15343.1"/>
    </source>
</evidence>
<dbReference type="KEGG" id="nfn:NFRAN_3020"/>
<keyword evidence="10" id="KW-1185">Reference proteome</keyword>
<gene>
    <name evidence="9" type="primary">trm</name>
    <name evidence="9" type="ORF">NFRAN_3020</name>
</gene>
<dbReference type="PANTHER" id="PTHR10631:SF3">
    <property type="entry name" value="TRNA (GUANINE(26)-N(2))-DIMETHYLTRANSFERASE"/>
    <property type="match status" value="1"/>
</dbReference>
<evidence type="ECO:0000256" key="8">
    <source>
        <dbReference type="PROSITE-ProRule" id="PRU00958"/>
    </source>
</evidence>
<comment type="similarity">
    <text evidence="8">Belongs to the class I-like SAM-binding methyltransferase superfamily. Trm1 family.</text>
</comment>
<dbReference type="InterPro" id="IPR042296">
    <property type="entry name" value="tRNA_met_Trm1_C"/>
</dbReference>
<reference evidence="9 10" key="1">
    <citation type="submission" date="2019-02" db="EMBL/GenBank/DDBJ databases">
        <authorList>
            <person name="Lehtovirta-Morley E L."/>
        </authorList>
    </citation>
    <scope>NUCLEOTIDE SEQUENCE [LARGE SCALE GENOMIC DNA]</scope>
    <source>
        <strain evidence="9">NFRAN1</strain>
    </source>
</reference>
<dbReference type="InterPro" id="IPR002905">
    <property type="entry name" value="Trm1"/>
</dbReference>
<evidence type="ECO:0000256" key="6">
    <source>
        <dbReference type="ARBA" id="ARBA00022884"/>
    </source>
</evidence>
<evidence type="ECO:0000256" key="2">
    <source>
        <dbReference type="ARBA" id="ARBA00022603"/>
    </source>
</evidence>